<reference evidence="3" key="1">
    <citation type="submission" date="2016-10" db="EMBL/GenBank/DDBJ databases">
        <authorList>
            <person name="Varghese N."/>
            <person name="Submissions S."/>
        </authorList>
    </citation>
    <scope>NUCLEOTIDE SEQUENCE [LARGE SCALE GENOMIC DNA]</scope>
    <source>
        <strain evidence="3">CGMCC 1.6444</strain>
    </source>
</reference>
<organism evidence="2 3">
    <name type="scientific">Halomonas shengliensis</name>
    <dbReference type="NCBI Taxonomy" id="419597"/>
    <lineage>
        <taxon>Bacteria</taxon>
        <taxon>Pseudomonadati</taxon>
        <taxon>Pseudomonadota</taxon>
        <taxon>Gammaproteobacteria</taxon>
        <taxon>Oceanospirillales</taxon>
        <taxon>Halomonadaceae</taxon>
        <taxon>Halomonas</taxon>
    </lineage>
</organism>
<sequence length="224" mass="25255">MIKLHHCISARSFRPLWLLEELGLPYELVMHPFPPRVHDEAFLELNPLGTVPALFDGEVVMTESAAICQYLASRLPEAGLEVAPDEPAYGDYLNFLHFGEATLTFPQTLVLRYGHFEPPERRQPQVVEDYARWCLSRLRTLAPRLEREPFLCAGRFTAADVSVGYALLLASHVGLAERFKPPVAAYWERLQRRPAFRRALGVEREAALAQGVSPEPAMEMGKAC</sequence>
<dbReference type="SFLD" id="SFLDS00019">
    <property type="entry name" value="Glutathione_Transferase_(cytos"/>
    <property type="match status" value="1"/>
</dbReference>
<dbReference type="Gene3D" id="3.40.30.10">
    <property type="entry name" value="Glutaredoxin"/>
    <property type="match status" value="1"/>
</dbReference>
<name>A0A1H0EEF0_9GAMM</name>
<dbReference type="SFLD" id="SFLDG01150">
    <property type="entry name" value="Main.1:_Beta-like"/>
    <property type="match status" value="1"/>
</dbReference>
<dbReference type="RefSeq" id="WP_089676917.1">
    <property type="nucleotide sequence ID" value="NZ_FNIV01000002.1"/>
</dbReference>
<dbReference type="Pfam" id="PF13409">
    <property type="entry name" value="GST_N_2"/>
    <property type="match status" value="1"/>
</dbReference>
<dbReference type="InterPro" id="IPR004045">
    <property type="entry name" value="Glutathione_S-Trfase_N"/>
</dbReference>
<dbReference type="EMBL" id="FNIV01000002">
    <property type="protein sequence ID" value="SDN80700.1"/>
    <property type="molecule type" value="Genomic_DNA"/>
</dbReference>
<dbReference type="STRING" id="419597.SAMN04487957_10217"/>
<dbReference type="InterPro" id="IPR036249">
    <property type="entry name" value="Thioredoxin-like_sf"/>
</dbReference>
<dbReference type="PANTHER" id="PTHR44051">
    <property type="entry name" value="GLUTATHIONE S-TRANSFERASE-RELATED"/>
    <property type="match status" value="1"/>
</dbReference>
<dbReference type="SUPFAM" id="SSF47616">
    <property type="entry name" value="GST C-terminal domain-like"/>
    <property type="match status" value="1"/>
</dbReference>
<dbReference type="Gene3D" id="1.20.1050.10">
    <property type="match status" value="1"/>
</dbReference>
<feature type="domain" description="GST N-terminal" evidence="1">
    <location>
        <begin position="1"/>
        <end position="79"/>
    </location>
</feature>
<dbReference type="InterPro" id="IPR040079">
    <property type="entry name" value="Glutathione_S-Trfase"/>
</dbReference>
<keyword evidence="2" id="KW-0808">Transferase</keyword>
<gene>
    <name evidence="2" type="ORF">SAMN04487957_10217</name>
</gene>
<dbReference type="CDD" id="cd03046">
    <property type="entry name" value="GST_N_GTT1_like"/>
    <property type="match status" value="1"/>
</dbReference>
<evidence type="ECO:0000259" key="1">
    <source>
        <dbReference type="PROSITE" id="PS50404"/>
    </source>
</evidence>
<protein>
    <submittedName>
        <fullName evidence="2">Glutathione S-transferase</fullName>
    </submittedName>
</protein>
<proteinExistence type="predicted"/>
<keyword evidence="3" id="KW-1185">Reference proteome</keyword>
<dbReference type="SFLD" id="SFLDG00358">
    <property type="entry name" value="Main_(cytGST)"/>
    <property type="match status" value="1"/>
</dbReference>
<dbReference type="OrthoDB" id="5740960at2"/>
<evidence type="ECO:0000313" key="2">
    <source>
        <dbReference type="EMBL" id="SDN80700.1"/>
    </source>
</evidence>
<dbReference type="PROSITE" id="PS50404">
    <property type="entry name" value="GST_NTER"/>
    <property type="match status" value="1"/>
</dbReference>
<dbReference type="SUPFAM" id="SSF52833">
    <property type="entry name" value="Thioredoxin-like"/>
    <property type="match status" value="1"/>
</dbReference>
<dbReference type="InterPro" id="IPR036282">
    <property type="entry name" value="Glutathione-S-Trfase_C_sf"/>
</dbReference>
<dbReference type="GO" id="GO:0016740">
    <property type="term" value="F:transferase activity"/>
    <property type="evidence" value="ECO:0007669"/>
    <property type="project" value="UniProtKB-KW"/>
</dbReference>
<dbReference type="PANTHER" id="PTHR44051:SF21">
    <property type="entry name" value="GLUTATHIONE S-TRANSFERASE FAMILY PROTEIN"/>
    <property type="match status" value="1"/>
</dbReference>
<dbReference type="Proteomes" id="UP000199075">
    <property type="component" value="Unassembled WGS sequence"/>
</dbReference>
<evidence type="ECO:0000313" key="3">
    <source>
        <dbReference type="Proteomes" id="UP000199075"/>
    </source>
</evidence>
<accession>A0A1H0EEF0</accession>
<dbReference type="AlphaFoldDB" id="A0A1H0EEF0"/>